<gene>
    <name evidence="2" type="ORF">GCM10011348_42930</name>
</gene>
<feature type="domain" description="DUF2007" evidence="1">
    <location>
        <begin position="11"/>
        <end position="67"/>
    </location>
</feature>
<dbReference type="AlphaFoldDB" id="A0A917ZQ50"/>
<dbReference type="Proteomes" id="UP000599578">
    <property type="component" value="Unassembled WGS sequence"/>
</dbReference>
<proteinExistence type="predicted"/>
<dbReference type="RefSeq" id="WP_188862688.1">
    <property type="nucleotide sequence ID" value="NZ_BMLT01000015.1"/>
</dbReference>
<comment type="caution">
    <text evidence="2">The sequence shown here is derived from an EMBL/GenBank/DDBJ whole genome shotgun (WGS) entry which is preliminary data.</text>
</comment>
<dbReference type="SUPFAM" id="SSF54913">
    <property type="entry name" value="GlnB-like"/>
    <property type="match status" value="1"/>
</dbReference>
<evidence type="ECO:0000259" key="1">
    <source>
        <dbReference type="Pfam" id="PF09413"/>
    </source>
</evidence>
<sequence length="133" mass="14924">MLLTVAHFDFPWEAQLARTRLESEGIEAWVADEYTIGMQWLYSNALGGVRVQVDADDLFRARAILSEDRSTDVEAQIGADPLVCPCCGSTRTHYHVRGRRVAFLIFLGFDFPLFPVRHILECDACGAASRLYG</sequence>
<organism evidence="2 3">
    <name type="scientific">Marinobacterium nitratireducens</name>
    <dbReference type="NCBI Taxonomy" id="518897"/>
    <lineage>
        <taxon>Bacteria</taxon>
        <taxon>Pseudomonadati</taxon>
        <taxon>Pseudomonadota</taxon>
        <taxon>Gammaproteobacteria</taxon>
        <taxon>Oceanospirillales</taxon>
        <taxon>Oceanospirillaceae</taxon>
        <taxon>Marinobacterium</taxon>
    </lineage>
</organism>
<dbReference type="InterPro" id="IPR011322">
    <property type="entry name" value="N-reg_PII-like_a/b"/>
</dbReference>
<name>A0A917ZQ50_9GAMM</name>
<dbReference type="Pfam" id="PF09413">
    <property type="entry name" value="DUF2007"/>
    <property type="match status" value="1"/>
</dbReference>
<dbReference type="EMBL" id="BMLT01000015">
    <property type="protein sequence ID" value="GGO88135.1"/>
    <property type="molecule type" value="Genomic_DNA"/>
</dbReference>
<keyword evidence="3" id="KW-1185">Reference proteome</keyword>
<evidence type="ECO:0000313" key="2">
    <source>
        <dbReference type="EMBL" id="GGO88135.1"/>
    </source>
</evidence>
<reference evidence="2 3" key="1">
    <citation type="journal article" date="2014" name="Int. J. Syst. Evol. Microbiol.">
        <title>Complete genome sequence of Corynebacterium casei LMG S-19264T (=DSM 44701T), isolated from a smear-ripened cheese.</title>
        <authorList>
            <consortium name="US DOE Joint Genome Institute (JGI-PGF)"/>
            <person name="Walter F."/>
            <person name="Albersmeier A."/>
            <person name="Kalinowski J."/>
            <person name="Ruckert C."/>
        </authorList>
    </citation>
    <scope>NUCLEOTIDE SEQUENCE [LARGE SCALE GENOMIC DNA]</scope>
    <source>
        <strain evidence="2 3">CGMCC 1.7286</strain>
    </source>
</reference>
<dbReference type="Gene3D" id="3.30.70.790">
    <property type="entry name" value="UreE, C-terminal domain"/>
    <property type="match status" value="1"/>
</dbReference>
<dbReference type="InterPro" id="IPR018551">
    <property type="entry name" value="DUF2007"/>
</dbReference>
<accession>A0A917ZQ50</accession>
<evidence type="ECO:0000313" key="3">
    <source>
        <dbReference type="Proteomes" id="UP000599578"/>
    </source>
</evidence>
<protein>
    <submittedName>
        <fullName evidence="2">Phosphoenolpyruvate synthase</fullName>
    </submittedName>
</protein>